<dbReference type="PIR" id="F81524">
    <property type="entry name" value="F81524"/>
</dbReference>
<dbReference type="AlphaFoldDB" id="Q9K1V5"/>
<dbReference type="Proteomes" id="UP000000583">
    <property type="component" value="Chromosome"/>
</dbReference>
<evidence type="ECO:0000313" key="10">
    <source>
        <dbReference type="EMBL" id="CRI52138.1"/>
    </source>
</evidence>
<evidence type="ECO:0000313" key="8">
    <source>
        <dbReference type="EMBL" id="CRI49882.1"/>
    </source>
</evidence>
<organism evidence="13">
    <name type="scientific">Chlamydia pneumoniae</name>
    <name type="common">Chlamydophila pneumoniae</name>
    <dbReference type="NCBI Taxonomy" id="83558"/>
    <lineage>
        <taxon>Bacteria</taxon>
        <taxon>Pseudomonadati</taxon>
        <taxon>Chlamydiota</taxon>
        <taxon>Chlamydiia</taxon>
        <taxon>Chlamydiales</taxon>
        <taxon>Chlamydiaceae</taxon>
        <taxon>Chlamydia/Chlamydophila group</taxon>
        <taxon>Chlamydia</taxon>
    </lineage>
</organism>
<evidence type="ECO:0000313" key="13">
    <source>
        <dbReference type="Proteomes" id="UP000000583"/>
    </source>
</evidence>
<evidence type="ECO:0000313" key="7">
    <source>
        <dbReference type="EMBL" id="CRI47602.1"/>
    </source>
</evidence>
<evidence type="ECO:0000313" key="6">
    <source>
        <dbReference type="EMBL" id="CRI46456.1"/>
    </source>
</evidence>
<gene>
    <name evidence="1" type="ordered locus">CP_0916</name>
    <name evidence="2" type="ORF">BN1224_CV15_C_04320</name>
    <name evidence="5" type="ORF">BN1224_DC9_CF_00030</name>
    <name evidence="4" type="ORF">BN1224_GiD_A_09880</name>
    <name evidence="6" type="ORF">BN1224_MUL2216_F_05110</name>
    <name evidence="7" type="ORF">BN1224_Panola_L_01060</name>
    <name evidence="9" type="ORF">BN1224_PB1_B_09770</name>
    <name evidence="8" type="ORF">BN1224_U1271_C_08220</name>
    <name evidence="10" type="ORF">BN1224_UZG1_C_00020</name>
    <name evidence="11" type="ORF">BN1224_Wien2_H_02060</name>
    <name evidence="12" type="ORF">BN1224_YK41_BZ_00180</name>
    <name evidence="3" type="ORF">CWL029c_F_01090</name>
</gene>
<dbReference type="EMBL" id="LN846999">
    <property type="protein sequence ID" value="CRI38599.1"/>
    <property type="molecule type" value="Genomic_DNA"/>
</dbReference>
<protein>
    <submittedName>
        <fullName evidence="1">Uncharacterized protein</fullName>
    </submittedName>
</protein>
<name>Q9K1V5_CHLPN</name>
<reference evidence="2" key="2">
    <citation type="submission" date="2015-05" db="EMBL/GenBank/DDBJ databases">
        <authorList>
            <person name="Rattei Thomas"/>
        </authorList>
    </citation>
    <scope>NUCLEOTIDE SEQUENCE</scope>
    <source>
        <strain evidence="2">CV15</strain>
        <strain evidence="3">CWL029c</strain>
        <strain evidence="5">DC9</strain>
        <strain evidence="4">GiD</strain>
        <strain evidence="6">MUL2216</strain>
        <strain evidence="7">Panola</strain>
        <strain evidence="9">PB1</strain>
        <strain evidence="8">U1271</strain>
        <strain evidence="10">UZG1</strain>
        <strain evidence="11">Wien2</strain>
        <strain evidence="12">YK41</strain>
    </source>
</reference>
<evidence type="ECO:0000313" key="12">
    <source>
        <dbReference type="EMBL" id="CRI73630.1"/>
    </source>
</evidence>
<evidence type="ECO:0000313" key="5">
    <source>
        <dbReference type="EMBL" id="CRI43083.1"/>
    </source>
</evidence>
<accession>Q9K1V5</accession>
<dbReference type="EMBL" id="LN847061">
    <property type="protein sequence ID" value="CRI43083.1"/>
    <property type="molecule type" value="Genomic_DNA"/>
</dbReference>
<dbReference type="EMBL" id="LN847247">
    <property type="protein sequence ID" value="CRI52138.1"/>
    <property type="molecule type" value="Genomic_DNA"/>
</dbReference>
<dbReference type="PATRIC" id="fig|83558.13.peg.997"/>
<evidence type="ECO:0000313" key="9">
    <source>
        <dbReference type="EMBL" id="CRI51008.1"/>
    </source>
</evidence>
<reference evidence="1 13" key="1">
    <citation type="journal article" date="2000" name="Nucleic Acids Res.">
        <title>Genome sequences of Chlamydia trachomatis MoPn and Chlamydia pneumoniae AR39.</title>
        <authorList>
            <person name="Read T.D."/>
            <person name="Brunham R.C."/>
            <person name="Shen C."/>
            <person name="Gill S.R."/>
            <person name="Heidelberg J.F."/>
            <person name="White O."/>
            <person name="Hickey E.K."/>
            <person name="Peterson J.D."/>
            <person name="Utterback T.R."/>
            <person name="Berry K.J."/>
            <person name="Bass S."/>
            <person name="Linher K.D."/>
            <person name="Weidman J.F."/>
            <person name="Khouri H.M."/>
            <person name="Craven B."/>
            <person name="Bowman C."/>
            <person name="Dodson R.J."/>
            <person name="Gwinn M.L."/>
            <person name="Nelson W.C."/>
            <person name="DeBoy R.T."/>
            <person name="Kolonay J.F."/>
            <person name="McClarty G."/>
            <person name="Salzberg S.L."/>
            <person name="Eisen J.A."/>
            <person name="Fraser C.M."/>
        </authorList>
    </citation>
    <scope>NUCLEOTIDE SEQUENCE [LARGE SCALE GENOMIC DNA]</scope>
    <source>
        <strain evidence="1 13">AR39</strain>
    </source>
</reference>
<dbReference type="EMBL" id="LN847237">
    <property type="protein sequence ID" value="CRI47602.1"/>
    <property type="molecule type" value="Genomic_DNA"/>
</dbReference>
<dbReference type="EMBL" id="LN849051">
    <property type="protein sequence ID" value="CRI73630.1"/>
    <property type="molecule type" value="Genomic_DNA"/>
</dbReference>
<dbReference type="EMBL" id="LN847008">
    <property type="protein sequence ID" value="CRI41987.1"/>
    <property type="molecule type" value="Genomic_DNA"/>
</dbReference>
<dbReference type="EMBL" id="LN847255">
    <property type="protein sequence ID" value="CRI54075.1"/>
    <property type="molecule type" value="Genomic_DNA"/>
</dbReference>
<evidence type="ECO:0000313" key="2">
    <source>
        <dbReference type="EMBL" id="CRI38599.1"/>
    </source>
</evidence>
<sequence>MRYFHLQSIFAYLYRRPVLYSLASMIFSTVVSKIHSLTAI</sequence>
<evidence type="ECO:0000313" key="4">
    <source>
        <dbReference type="EMBL" id="CRI41987.1"/>
    </source>
</evidence>
<dbReference type="EMBL" id="LN847240">
    <property type="protein sequence ID" value="CRI51008.1"/>
    <property type="molecule type" value="Genomic_DNA"/>
</dbReference>
<evidence type="ECO:0000313" key="3">
    <source>
        <dbReference type="EMBL" id="CRI40862.1"/>
    </source>
</evidence>
<dbReference type="STRING" id="406984.CPK_ORF00357"/>
<evidence type="ECO:0000313" key="1">
    <source>
        <dbReference type="EMBL" id="AAF38701.1"/>
    </source>
</evidence>
<dbReference type="EMBL" id="LN847006">
    <property type="protein sequence ID" value="CRI40862.1"/>
    <property type="molecule type" value="Genomic_DNA"/>
</dbReference>
<dbReference type="RefSeq" id="WP_010892218.1">
    <property type="nucleotide sequence ID" value="NZ_CP173416.1"/>
</dbReference>
<dbReference type="EMBL" id="LN847227">
    <property type="protein sequence ID" value="CRI46456.1"/>
    <property type="molecule type" value="Genomic_DNA"/>
</dbReference>
<dbReference type="EMBL" id="LN847244">
    <property type="protein sequence ID" value="CRI49882.1"/>
    <property type="molecule type" value="Genomic_DNA"/>
</dbReference>
<evidence type="ECO:0000313" key="11">
    <source>
        <dbReference type="EMBL" id="CRI54075.1"/>
    </source>
</evidence>
<dbReference type="EMBL" id="AE002161">
    <property type="protein sequence ID" value="AAF38701.1"/>
    <property type="molecule type" value="Genomic_DNA"/>
</dbReference>
<dbReference type="KEGG" id="cpa:CP_0916"/>
<dbReference type="GeneID" id="76832505"/>
<proteinExistence type="predicted"/>